<dbReference type="GO" id="GO:0003697">
    <property type="term" value="F:single-stranded DNA binding"/>
    <property type="evidence" value="ECO:0007669"/>
    <property type="project" value="InterPro"/>
</dbReference>
<dbReference type="NCBIfam" id="TIGR00621">
    <property type="entry name" value="ssb"/>
    <property type="match status" value="1"/>
</dbReference>
<dbReference type="eggNOG" id="COG0629">
    <property type="taxonomic scope" value="Bacteria"/>
</dbReference>
<comment type="caution">
    <text evidence="5">The sequence shown here is derived from an EMBL/GenBank/DDBJ whole genome shotgun (WGS) entry which is preliminary data.</text>
</comment>
<dbReference type="InterPro" id="IPR011344">
    <property type="entry name" value="ssDNA-bd"/>
</dbReference>
<dbReference type="Gene3D" id="2.40.50.140">
    <property type="entry name" value="Nucleic acid-binding proteins"/>
    <property type="match status" value="1"/>
</dbReference>
<evidence type="ECO:0000256" key="4">
    <source>
        <dbReference type="SAM" id="MobiDB-lite"/>
    </source>
</evidence>
<evidence type="ECO:0000256" key="1">
    <source>
        <dbReference type="ARBA" id="ARBA00023125"/>
    </source>
</evidence>
<protein>
    <recommendedName>
        <fullName evidence="3">Single-stranded DNA-binding protein</fullName>
    </recommendedName>
</protein>
<dbReference type="InterPro" id="IPR012340">
    <property type="entry name" value="NA-bd_OB-fold"/>
</dbReference>
<dbReference type="RefSeq" id="WP_024540302.1">
    <property type="nucleotide sequence ID" value="NZ_JBQKLO010000014.1"/>
</dbReference>
<name>A0A087AI98_9BIFI</name>
<dbReference type="InterPro" id="IPR000424">
    <property type="entry name" value="Primosome_PriB/ssb"/>
</dbReference>
<keyword evidence="1 2" id="KW-0238">DNA-binding</keyword>
<dbReference type="CDD" id="cd04496">
    <property type="entry name" value="SSB_OBF"/>
    <property type="match status" value="1"/>
</dbReference>
<keyword evidence="6" id="KW-1185">Reference proteome</keyword>
<gene>
    <name evidence="5" type="ORF">BCHO_0545</name>
</gene>
<dbReference type="PANTHER" id="PTHR10302:SF27">
    <property type="entry name" value="SINGLE-STRANDED DNA-BINDING PROTEIN"/>
    <property type="match status" value="1"/>
</dbReference>
<dbReference type="GO" id="GO:0006260">
    <property type="term" value="P:DNA replication"/>
    <property type="evidence" value="ECO:0007669"/>
    <property type="project" value="InterPro"/>
</dbReference>
<dbReference type="STRING" id="35760.BCHO_0545"/>
<proteinExistence type="predicted"/>
<dbReference type="GO" id="GO:0009295">
    <property type="term" value="C:nucleoid"/>
    <property type="evidence" value="ECO:0007669"/>
    <property type="project" value="TreeGrafter"/>
</dbReference>
<reference evidence="5 6" key="1">
    <citation type="submission" date="2014-03" db="EMBL/GenBank/DDBJ databases">
        <title>Genomics of Bifidobacteria.</title>
        <authorList>
            <person name="Ventura M."/>
            <person name="Milani C."/>
            <person name="Lugli G.A."/>
        </authorList>
    </citation>
    <scope>NUCLEOTIDE SEQUENCE [LARGE SCALE GENOMIC DNA]</scope>
    <source>
        <strain evidence="5 6">LMG 10510</strain>
    </source>
</reference>
<feature type="region of interest" description="Disordered" evidence="4">
    <location>
        <begin position="124"/>
        <end position="164"/>
    </location>
</feature>
<evidence type="ECO:0000313" key="5">
    <source>
        <dbReference type="EMBL" id="KFI58498.1"/>
    </source>
</evidence>
<accession>A0A087AI98</accession>
<dbReference type="PANTHER" id="PTHR10302">
    <property type="entry name" value="SINGLE-STRANDED DNA-BINDING PROTEIN"/>
    <property type="match status" value="1"/>
</dbReference>
<sequence>MAIQQGQITITGFLGSEPTPLGMHDGARAACRFRLACTRGYRDGAGRWQSLPTTWITVKAFRELALNIVNSLHKGQAVIVVGVLSTEEWKDEDGNPRSHTFIEASNVGHDLNYGVTVVRRIAKEQNDAQDARPPRPGEGRDDAPAELDAQAVQVDPRTGEVTADEAAQAEVVAEANAVAAQAAEPVAVGAQGDDF</sequence>
<dbReference type="PROSITE" id="PS50935">
    <property type="entry name" value="SSB"/>
    <property type="match status" value="1"/>
</dbReference>
<dbReference type="EMBL" id="JGYU01000001">
    <property type="protein sequence ID" value="KFI58498.1"/>
    <property type="molecule type" value="Genomic_DNA"/>
</dbReference>
<dbReference type="Pfam" id="PF00436">
    <property type="entry name" value="SSB"/>
    <property type="match status" value="1"/>
</dbReference>
<dbReference type="Proteomes" id="UP000028995">
    <property type="component" value="Unassembled WGS sequence"/>
</dbReference>
<evidence type="ECO:0000313" key="6">
    <source>
        <dbReference type="Proteomes" id="UP000028995"/>
    </source>
</evidence>
<evidence type="ECO:0000256" key="2">
    <source>
        <dbReference type="PROSITE-ProRule" id="PRU00252"/>
    </source>
</evidence>
<dbReference type="SUPFAM" id="SSF50249">
    <property type="entry name" value="Nucleic acid-binding proteins"/>
    <property type="match status" value="1"/>
</dbReference>
<dbReference type="AlphaFoldDB" id="A0A087AI98"/>
<organism evidence="5 6">
    <name type="scientific">Bifidobacterium choerinum</name>
    <dbReference type="NCBI Taxonomy" id="35760"/>
    <lineage>
        <taxon>Bacteria</taxon>
        <taxon>Bacillati</taxon>
        <taxon>Actinomycetota</taxon>
        <taxon>Actinomycetes</taxon>
        <taxon>Bifidobacteriales</taxon>
        <taxon>Bifidobacteriaceae</taxon>
        <taxon>Bifidobacterium</taxon>
    </lineage>
</organism>
<evidence type="ECO:0000256" key="3">
    <source>
        <dbReference type="RuleBase" id="RU000524"/>
    </source>
</evidence>
<feature type="compositionally biased region" description="Basic and acidic residues" evidence="4">
    <location>
        <begin position="124"/>
        <end position="143"/>
    </location>
</feature>